<reference evidence="2" key="1">
    <citation type="journal article" date="2007" name="PLoS Genet.">
        <title>Patterns and implications of gene gain and loss in the evolution of Prochlorococcus.</title>
        <authorList>
            <person name="Kettler G.C."/>
            <person name="Martiny A.C."/>
            <person name="Huang K."/>
            <person name="Zucker J."/>
            <person name="Coleman M.L."/>
            <person name="Rodrigue S."/>
            <person name="Chen F."/>
            <person name="Lapidus A."/>
            <person name="Ferriera S."/>
            <person name="Johnson J."/>
            <person name="Steglich C."/>
            <person name="Church G.M."/>
            <person name="Richardson P."/>
            <person name="Chisholm S.W."/>
        </authorList>
    </citation>
    <scope>NUCLEOTIDE SEQUENCE [LARGE SCALE GENOMIC DNA]</scope>
    <source>
        <strain evidence="2">NATL1A</strain>
    </source>
</reference>
<dbReference type="AlphaFoldDB" id="A2C1Y6"/>
<dbReference type="Proteomes" id="UP000002592">
    <property type="component" value="Chromosome"/>
</dbReference>
<gene>
    <name evidence="1" type="ordered locus">NATL1_09381</name>
</gene>
<name>A2C1Y6_PROM1</name>
<dbReference type="KEGG" id="pme:NATL1_09381"/>
<accession>A2C1Y6</accession>
<dbReference type="eggNOG" id="ENOG50347E7">
    <property type="taxonomic scope" value="Bacteria"/>
</dbReference>
<protein>
    <submittedName>
        <fullName evidence="1">Possible cAMP phosphodiesterases class-II</fullName>
    </submittedName>
</protein>
<organism evidence="1 2">
    <name type="scientific">Prochlorococcus marinus (strain NATL1A)</name>
    <dbReference type="NCBI Taxonomy" id="167555"/>
    <lineage>
        <taxon>Bacteria</taxon>
        <taxon>Bacillati</taxon>
        <taxon>Cyanobacteriota</taxon>
        <taxon>Cyanophyceae</taxon>
        <taxon>Synechococcales</taxon>
        <taxon>Prochlorococcaceae</taxon>
        <taxon>Prochlorococcus</taxon>
    </lineage>
</organism>
<dbReference type="RefSeq" id="WP_011823631.1">
    <property type="nucleotide sequence ID" value="NC_008819.1"/>
</dbReference>
<dbReference type="HOGENOM" id="CLU_124488_0_0_3"/>
<evidence type="ECO:0000313" key="1">
    <source>
        <dbReference type="EMBL" id="ABM75496.1"/>
    </source>
</evidence>
<sequence>MNCKSLIFSIVFICTGSTSILADEYQRGYSSSKTCTRNEYREEYIPGTRKDPGYVKKWEETVEVPCPGAGSTFDNNEFDNNDCSEGKIAGGILGAGFATAISRGKDRWWAIPAGLVGGSMVGCQIDGG</sequence>
<proteinExistence type="predicted"/>
<evidence type="ECO:0000313" key="2">
    <source>
        <dbReference type="Proteomes" id="UP000002592"/>
    </source>
</evidence>
<dbReference type="EMBL" id="CP000553">
    <property type="protein sequence ID" value="ABM75496.1"/>
    <property type="molecule type" value="Genomic_DNA"/>
</dbReference>